<dbReference type="InterPro" id="IPR016180">
    <property type="entry name" value="Ribosomal_uL16_dom"/>
</dbReference>
<dbReference type="Gene3D" id="3.90.1170.10">
    <property type="entry name" value="Ribosomal protein L10e/L16"/>
    <property type="match status" value="1"/>
</dbReference>
<dbReference type="AlphaFoldDB" id="A0A5E8BW28"/>
<dbReference type="PRINTS" id="PR00060">
    <property type="entry name" value="RIBOSOMALL16"/>
</dbReference>
<organism evidence="5 6">
    <name type="scientific">Magnusiomyces paraingens</name>
    <dbReference type="NCBI Taxonomy" id="2606893"/>
    <lineage>
        <taxon>Eukaryota</taxon>
        <taxon>Fungi</taxon>
        <taxon>Dikarya</taxon>
        <taxon>Ascomycota</taxon>
        <taxon>Saccharomycotina</taxon>
        <taxon>Dipodascomycetes</taxon>
        <taxon>Dipodascales</taxon>
        <taxon>Dipodascaceae</taxon>
        <taxon>Magnusiomyces</taxon>
    </lineage>
</organism>
<evidence type="ECO:0000313" key="5">
    <source>
        <dbReference type="EMBL" id="VVT55726.1"/>
    </source>
</evidence>
<evidence type="ECO:0000256" key="1">
    <source>
        <dbReference type="ARBA" id="ARBA00008931"/>
    </source>
</evidence>
<comment type="similarity">
    <text evidence="1 4">Belongs to the universal ribosomal protein uL16 family.</text>
</comment>
<sequence>MFDAKSALTLFRSSLKQLCTATSSASSFSAPYAVRFKHEYAPRFVKVGKKHKGRVPVRIGGSIKGSTLQFGQYGLRLKSDGVRLAAIQLKEADNWLMRTMRANGAQLIRRLQTNIAVCVKGNETRMGKGKGPFDHWAVRVPTGKILFEINGPNLHEQVARDAFRVAADKLPGIYEVVTLSDKPKAGFDRVDVPEKVNVVQNMLANPTKRMANILKSKEDFYKKYRR</sequence>
<evidence type="ECO:0000256" key="4">
    <source>
        <dbReference type="RuleBase" id="RU004413"/>
    </source>
</evidence>
<dbReference type="NCBIfam" id="TIGR01164">
    <property type="entry name" value="rplP_bact"/>
    <property type="match status" value="1"/>
</dbReference>
<dbReference type="InterPro" id="IPR036920">
    <property type="entry name" value="Ribosomal_uL16_sf"/>
</dbReference>
<keyword evidence="6" id="KW-1185">Reference proteome</keyword>
<dbReference type="CDD" id="cd01433">
    <property type="entry name" value="Ribosomal_L16_L10e"/>
    <property type="match status" value="1"/>
</dbReference>
<proteinExistence type="inferred from homology"/>
<dbReference type="InterPro" id="IPR000114">
    <property type="entry name" value="Ribosomal_uL16_bact-type"/>
</dbReference>
<dbReference type="Pfam" id="PF00252">
    <property type="entry name" value="Ribosomal_L16"/>
    <property type="match status" value="1"/>
</dbReference>
<dbReference type="InterPro" id="IPR020798">
    <property type="entry name" value="Ribosomal_uL16_CS"/>
</dbReference>
<gene>
    <name evidence="5" type="ORF">SAPINGB_P004707</name>
</gene>
<dbReference type="GeneID" id="43583522"/>
<accession>A0A5E8BW28</accession>
<evidence type="ECO:0000256" key="2">
    <source>
        <dbReference type="ARBA" id="ARBA00022980"/>
    </source>
</evidence>
<dbReference type="GO" id="GO:0003735">
    <property type="term" value="F:structural constituent of ribosome"/>
    <property type="evidence" value="ECO:0007669"/>
    <property type="project" value="InterPro"/>
</dbReference>
<dbReference type="PROSITE" id="PS00701">
    <property type="entry name" value="RIBOSOMAL_L16_2"/>
    <property type="match status" value="1"/>
</dbReference>
<dbReference type="Proteomes" id="UP000398389">
    <property type="component" value="Unassembled WGS sequence"/>
</dbReference>
<evidence type="ECO:0000256" key="3">
    <source>
        <dbReference type="ARBA" id="ARBA00023274"/>
    </source>
</evidence>
<dbReference type="GO" id="GO:0032543">
    <property type="term" value="P:mitochondrial translation"/>
    <property type="evidence" value="ECO:0007669"/>
    <property type="project" value="TreeGrafter"/>
</dbReference>
<evidence type="ECO:0000313" key="6">
    <source>
        <dbReference type="Proteomes" id="UP000398389"/>
    </source>
</evidence>
<reference evidence="5 6" key="1">
    <citation type="submission" date="2019-09" db="EMBL/GenBank/DDBJ databases">
        <authorList>
            <person name="Brejova B."/>
        </authorList>
    </citation>
    <scope>NUCLEOTIDE SEQUENCE [LARGE SCALE GENOMIC DNA]</scope>
</reference>
<dbReference type="GO" id="GO:0019843">
    <property type="term" value="F:rRNA binding"/>
    <property type="evidence" value="ECO:0007669"/>
    <property type="project" value="InterPro"/>
</dbReference>
<dbReference type="PANTHER" id="PTHR12220">
    <property type="entry name" value="50S/60S RIBOSOMAL PROTEIN L16"/>
    <property type="match status" value="1"/>
</dbReference>
<dbReference type="EMBL" id="CABVLU010000003">
    <property type="protein sequence ID" value="VVT55726.1"/>
    <property type="molecule type" value="Genomic_DNA"/>
</dbReference>
<name>A0A5E8BW28_9ASCO</name>
<keyword evidence="2 4" id="KW-0689">Ribosomal protein</keyword>
<dbReference type="RefSeq" id="XP_031855313.1">
    <property type="nucleotide sequence ID" value="XM_031999422.1"/>
</dbReference>
<keyword evidence="3 4" id="KW-0687">Ribonucleoprotein</keyword>
<dbReference type="OrthoDB" id="268521at2759"/>
<dbReference type="SUPFAM" id="SSF54686">
    <property type="entry name" value="Ribosomal protein L16p/L10e"/>
    <property type="match status" value="1"/>
</dbReference>
<dbReference type="GO" id="GO:0005762">
    <property type="term" value="C:mitochondrial large ribosomal subunit"/>
    <property type="evidence" value="ECO:0007669"/>
    <property type="project" value="TreeGrafter"/>
</dbReference>
<protein>
    <submittedName>
        <fullName evidence="5">Uncharacterized protein</fullName>
    </submittedName>
</protein>
<dbReference type="PANTHER" id="PTHR12220:SF13">
    <property type="entry name" value="LARGE RIBOSOMAL SUBUNIT PROTEIN UL16M"/>
    <property type="match status" value="1"/>
</dbReference>
<dbReference type="InterPro" id="IPR047873">
    <property type="entry name" value="Ribosomal_uL16"/>
</dbReference>